<comment type="caution">
    <text evidence="1">The sequence shown here is derived from an EMBL/GenBank/DDBJ whole genome shotgun (WGS) entry which is preliminary data.</text>
</comment>
<evidence type="ECO:0000313" key="2">
    <source>
        <dbReference type="Proteomes" id="UP000178656"/>
    </source>
</evidence>
<protein>
    <submittedName>
        <fullName evidence="1">Uncharacterized protein</fullName>
    </submittedName>
</protein>
<evidence type="ECO:0000313" key="1">
    <source>
        <dbReference type="EMBL" id="OGF36473.1"/>
    </source>
</evidence>
<reference evidence="1 2" key="1">
    <citation type="journal article" date="2016" name="Nat. Commun.">
        <title>Thousands of microbial genomes shed light on interconnected biogeochemical processes in an aquifer system.</title>
        <authorList>
            <person name="Anantharaman K."/>
            <person name="Brown C.T."/>
            <person name="Hug L.A."/>
            <person name="Sharon I."/>
            <person name="Castelle C.J."/>
            <person name="Probst A.J."/>
            <person name="Thomas B.C."/>
            <person name="Singh A."/>
            <person name="Wilkins M.J."/>
            <person name="Karaoz U."/>
            <person name="Brodie E.L."/>
            <person name="Williams K.H."/>
            <person name="Hubbard S.S."/>
            <person name="Banfield J.F."/>
        </authorList>
    </citation>
    <scope>NUCLEOTIDE SEQUENCE [LARGE SCALE GENOMIC DNA]</scope>
</reference>
<accession>A0A1F5TCH7</accession>
<organism evidence="1 2">
    <name type="scientific">Candidatus Falkowbacteria bacterium RIFOXYC2_FULL_48_21</name>
    <dbReference type="NCBI Taxonomy" id="1798005"/>
    <lineage>
        <taxon>Bacteria</taxon>
        <taxon>Candidatus Falkowiibacteriota</taxon>
    </lineage>
</organism>
<gene>
    <name evidence="1" type="ORF">A2482_04190</name>
</gene>
<dbReference type="Proteomes" id="UP000178656">
    <property type="component" value="Unassembled WGS sequence"/>
</dbReference>
<dbReference type="EMBL" id="MFGM01000035">
    <property type="protein sequence ID" value="OGF36473.1"/>
    <property type="molecule type" value="Genomic_DNA"/>
</dbReference>
<name>A0A1F5TCH7_9BACT</name>
<dbReference type="AlphaFoldDB" id="A0A1F5TCH7"/>
<proteinExistence type="predicted"/>
<sequence>MSKLKAVLEKRIAVLNARLIESINVLAEADAEIKRRNAEIDSVATGRAADIEALKERLGLRDSTDIRRKRLEVGAEVEAKYGDQLAQAELLKKEKALLEQALPFVGMFEGALAEYLPLTKEVVAELEPQLVDVFEVVFGDLVMQTALDLWERGQSKLGKRSAGLWAKGCKIKLDALVSAGFSKAEAMQLLLANSENPAAAMIKALKNTSSQARKSSK</sequence>